<feature type="non-terminal residue" evidence="1">
    <location>
        <position position="1"/>
    </location>
</feature>
<reference evidence="1" key="1">
    <citation type="journal article" date="2014" name="Front. Microbiol.">
        <title>High frequency of phylogenetically diverse reductive dehalogenase-homologous genes in deep subseafloor sedimentary metagenomes.</title>
        <authorList>
            <person name="Kawai M."/>
            <person name="Futagami T."/>
            <person name="Toyoda A."/>
            <person name="Takaki Y."/>
            <person name="Nishi S."/>
            <person name="Hori S."/>
            <person name="Arai W."/>
            <person name="Tsubouchi T."/>
            <person name="Morono Y."/>
            <person name="Uchiyama I."/>
            <person name="Ito T."/>
            <person name="Fujiyama A."/>
            <person name="Inagaki F."/>
            <person name="Takami H."/>
        </authorList>
    </citation>
    <scope>NUCLEOTIDE SEQUENCE</scope>
    <source>
        <strain evidence="1">Expedition CK06-06</strain>
    </source>
</reference>
<comment type="caution">
    <text evidence="1">The sequence shown here is derived from an EMBL/GenBank/DDBJ whole genome shotgun (WGS) entry which is preliminary data.</text>
</comment>
<protein>
    <submittedName>
        <fullName evidence="1">Uncharacterized protein</fullName>
    </submittedName>
</protein>
<proteinExistence type="predicted"/>
<name>X1FCP4_9ZZZZ</name>
<dbReference type="AlphaFoldDB" id="X1FCP4"/>
<gene>
    <name evidence="1" type="ORF">S03H2_18985</name>
</gene>
<accession>X1FCP4</accession>
<dbReference type="EMBL" id="BARU01009880">
    <property type="protein sequence ID" value="GAH42747.1"/>
    <property type="molecule type" value="Genomic_DNA"/>
</dbReference>
<sequence length="165" mass="19177">RMVEAYCSNMKNPLERVCLKYDLFYPLAKLPEVVEKMVSQSPNASGFCPRHVTKRELIEIEKSCTESLVLSRAILNGFYIPGRIDVELKKVISDRPSIWQRLNPWTRSRLLQAIADDIWQNIFDALLDNPEVRKVRRLLLQNLFMDGKNEKMSKGSEPTHREKSS</sequence>
<evidence type="ECO:0000313" key="1">
    <source>
        <dbReference type="EMBL" id="GAH42747.1"/>
    </source>
</evidence>
<organism evidence="1">
    <name type="scientific">marine sediment metagenome</name>
    <dbReference type="NCBI Taxonomy" id="412755"/>
    <lineage>
        <taxon>unclassified sequences</taxon>
        <taxon>metagenomes</taxon>
        <taxon>ecological metagenomes</taxon>
    </lineage>
</organism>